<gene>
    <name evidence="3" type="ORF">ASPBRDRAFT_660455</name>
</gene>
<protein>
    <submittedName>
        <fullName evidence="3">Uncharacterized protein</fullName>
    </submittedName>
</protein>
<feature type="region of interest" description="Disordered" evidence="1">
    <location>
        <begin position="140"/>
        <end position="238"/>
    </location>
</feature>
<keyword evidence="2" id="KW-0812">Transmembrane</keyword>
<dbReference type="AlphaFoldDB" id="A0A1L9U8E7"/>
<evidence type="ECO:0000256" key="2">
    <source>
        <dbReference type="SAM" id="Phobius"/>
    </source>
</evidence>
<organism evidence="3 4">
    <name type="scientific">Aspergillus brasiliensis (strain CBS 101740 / IMI 381727 / IBT 21946)</name>
    <dbReference type="NCBI Taxonomy" id="767769"/>
    <lineage>
        <taxon>Eukaryota</taxon>
        <taxon>Fungi</taxon>
        <taxon>Dikarya</taxon>
        <taxon>Ascomycota</taxon>
        <taxon>Pezizomycotina</taxon>
        <taxon>Eurotiomycetes</taxon>
        <taxon>Eurotiomycetidae</taxon>
        <taxon>Eurotiales</taxon>
        <taxon>Aspergillaceae</taxon>
        <taxon>Aspergillus</taxon>
        <taxon>Aspergillus subgen. Circumdati</taxon>
    </lineage>
</organism>
<evidence type="ECO:0000313" key="4">
    <source>
        <dbReference type="Proteomes" id="UP000184499"/>
    </source>
</evidence>
<evidence type="ECO:0000256" key="1">
    <source>
        <dbReference type="SAM" id="MobiDB-lite"/>
    </source>
</evidence>
<dbReference type="EMBL" id="KV878692">
    <property type="protein sequence ID" value="OJJ67955.1"/>
    <property type="molecule type" value="Genomic_DNA"/>
</dbReference>
<dbReference type="Proteomes" id="UP000184499">
    <property type="component" value="Unassembled WGS sequence"/>
</dbReference>
<dbReference type="OMA" id="TCASQHT"/>
<keyword evidence="4" id="KW-1185">Reference proteome</keyword>
<accession>A0A1L9U8E7</accession>
<sequence length="375" mass="40212">KHDNSDPKSNTLYCSKPGRSYCASGSLEGPLVFACAVQHSVVIRSCNIFLKDILPVGYEGKATCYETNPHAGDALCAFNGTGYKLINTLRDAVPISVPETILCSYEDEDAIRNHTLGNPYIADADAEYPTIVYVDGEGINKQKEGSSDSHLTPGEDAAAAAAVPSPSVPVPPPLLPGTPLRKTPSAFGSSMPTQSSMVRKDSTFSSSSVSAAIQKEKQNENENENENERRATREHERVCSDPWRLPSFVYSVQEVGPTSSTTISSPYAGGSTTAGNGRRRPWSTYTSTIWASRSARVAEETVTVTVTESGTATSTGVWDDEFEKESTKSTAVRTSDESQTSQSASEMKGPSDGGMAFQDLAVLWVLFVVVAYIYG</sequence>
<dbReference type="RefSeq" id="XP_067475204.1">
    <property type="nucleotide sequence ID" value="XM_067628640.1"/>
</dbReference>
<feature type="compositionally biased region" description="Polar residues" evidence="1">
    <location>
        <begin position="328"/>
        <end position="345"/>
    </location>
</feature>
<proteinExistence type="predicted"/>
<feature type="non-terminal residue" evidence="3">
    <location>
        <position position="1"/>
    </location>
</feature>
<dbReference type="VEuPathDB" id="FungiDB:ASPBRDRAFT_660455"/>
<keyword evidence="2" id="KW-1133">Transmembrane helix</keyword>
<keyword evidence="2" id="KW-0472">Membrane</keyword>
<dbReference type="STRING" id="767769.A0A1L9U8E7"/>
<feature type="compositionally biased region" description="Pro residues" evidence="1">
    <location>
        <begin position="166"/>
        <end position="176"/>
    </location>
</feature>
<feature type="compositionally biased region" description="Polar residues" evidence="1">
    <location>
        <begin position="186"/>
        <end position="197"/>
    </location>
</feature>
<name>A0A1L9U8E7_ASPBC</name>
<feature type="compositionally biased region" description="Polar residues" evidence="1">
    <location>
        <begin position="256"/>
        <end position="275"/>
    </location>
</feature>
<feature type="region of interest" description="Disordered" evidence="1">
    <location>
        <begin position="320"/>
        <end position="351"/>
    </location>
</feature>
<feature type="region of interest" description="Disordered" evidence="1">
    <location>
        <begin position="256"/>
        <end position="282"/>
    </location>
</feature>
<feature type="compositionally biased region" description="Basic and acidic residues" evidence="1">
    <location>
        <begin position="214"/>
        <end position="238"/>
    </location>
</feature>
<reference evidence="4" key="1">
    <citation type="journal article" date="2017" name="Genome Biol.">
        <title>Comparative genomics reveals high biological diversity and specific adaptations in the industrially and medically important fungal genus Aspergillus.</title>
        <authorList>
            <person name="de Vries R.P."/>
            <person name="Riley R."/>
            <person name="Wiebenga A."/>
            <person name="Aguilar-Osorio G."/>
            <person name="Amillis S."/>
            <person name="Uchima C.A."/>
            <person name="Anderluh G."/>
            <person name="Asadollahi M."/>
            <person name="Askin M."/>
            <person name="Barry K."/>
            <person name="Battaglia E."/>
            <person name="Bayram O."/>
            <person name="Benocci T."/>
            <person name="Braus-Stromeyer S.A."/>
            <person name="Caldana C."/>
            <person name="Canovas D."/>
            <person name="Cerqueira G.C."/>
            <person name="Chen F."/>
            <person name="Chen W."/>
            <person name="Choi C."/>
            <person name="Clum A."/>
            <person name="Dos Santos R.A."/>
            <person name="Damasio A.R."/>
            <person name="Diallinas G."/>
            <person name="Emri T."/>
            <person name="Fekete E."/>
            <person name="Flipphi M."/>
            <person name="Freyberg S."/>
            <person name="Gallo A."/>
            <person name="Gournas C."/>
            <person name="Habgood R."/>
            <person name="Hainaut M."/>
            <person name="Harispe M.L."/>
            <person name="Henrissat B."/>
            <person name="Hilden K.S."/>
            <person name="Hope R."/>
            <person name="Hossain A."/>
            <person name="Karabika E."/>
            <person name="Karaffa L."/>
            <person name="Karanyi Z."/>
            <person name="Krasevec N."/>
            <person name="Kuo A."/>
            <person name="Kusch H."/>
            <person name="LaButti K."/>
            <person name="Lagendijk E.L."/>
            <person name="Lapidus A."/>
            <person name="Levasseur A."/>
            <person name="Lindquist E."/>
            <person name="Lipzen A."/>
            <person name="Logrieco A.F."/>
            <person name="MacCabe A."/>
            <person name="Maekelae M.R."/>
            <person name="Malavazi I."/>
            <person name="Melin P."/>
            <person name="Meyer V."/>
            <person name="Mielnichuk N."/>
            <person name="Miskei M."/>
            <person name="Molnar A.P."/>
            <person name="Mule G."/>
            <person name="Ngan C.Y."/>
            <person name="Orejas M."/>
            <person name="Orosz E."/>
            <person name="Ouedraogo J.P."/>
            <person name="Overkamp K.M."/>
            <person name="Park H.-S."/>
            <person name="Perrone G."/>
            <person name="Piumi F."/>
            <person name="Punt P.J."/>
            <person name="Ram A.F."/>
            <person name="Ramon A."/>
            <person name="Rauscher S."/>
            <person name="Record E."/>
            <person name="Riano-Pachon D.M."/>
            <person name="Robert V."/>
            <person name="Roehrig J."/>
            <person name="Ruller R."/>
            <person name="Salamov A."/>
            <person name="Salih N.S."/>
            <person name="Samson R.A."/>
            <person name="Sandor E."/>
            <person name="Sanguinetti M."/>
            <person name="Schuetze T."/>
            <person name="Sepcic K."/>
            <person name="Shelest E."/>
            <person name="Sherlock G."/>
            <person name="Sophianopoulou V."/>
            <person name="Squina F.M."/>
            <person name="Sun H."/>
            <person name="Susca A."/>
            <person name="Todd R.B."/>
            <person name="Tsang A."/>
            <person name="Unkles S.E."/>
            <person name="van de Wiele N."/>
            <person name="van Rossen-Uffink D."/>
            <person name="Oliveira J.V."/>
            <person name="Vesth T.C."/>
            <person name="Visser J."/>
            <person name="Yu J.-H."/>
            <person name="Zhou M."/>
            <person name="Andersen M.R."/>
            <person name="Archer D.B."/>
            <person name="Baker S.E."/>
            <person name="Benoit I."/>
            <person name="Brakhage A.A."/>
            <person name="Braus G.H."/>
            <person name="Fischer R."/>
            <person name="Frisvad J.C."/>
            <person name="Goldman G.H."/>
            <person name="Houbraken J."/>
            <person name="Oakley B."/>
            <person name="Pocsi I."/>
            <person name="Scazzocchio C."/>
            <person name="Seiboth B."/>
            <person name="vanKuyk P.A."/>
            <person name="Wortman J."/>
            <person name="Dyer P.S."/>
            <person name="Grigoriev I.V."/>
        </authorList>
    </citation>
    <scope>NUCLEOTIDE SEQUENCE [LARGE SCALE GENOMIC DNA]</scope>
    <source>
        <strain evidence="4">CBS 101740 / IMI 381727 / IBT 21946</strain>
    </source>
</reference>
<evidence type="ECO:0000313" key="3">
    <source>
        <dbReference type="EMBL" id="OJJ67955.1"/>
    </source>
</evidence>
<feature type="transmembrane region" description="Helical" evidence="2">
    <location>
        <begin position="355"/>
        <end position="374"/>
    </location>
</feature>
<dbReference type="OrthoDB" id="5426294at2759"/>
<dbReference type="GeneID" id="93581128"/>